<gene>
    <name evidence="1" type="ORF">FOTG_17888</name>
</gene>
<dbReference type="EMBL" id="KK035265">
    <property type="protein sequence ID" value="EXM13679.1"/>
    <property type="molecule type" value="Genomic_DNA"/>
</dbReference>
<proteinExistence type="predicted"/>
<protein>
    <submittedName>
        <fullName evidence="1">Uncharacterized protein</fullName>
    </submittedName>
</protein>
<name>X0KJ60_FUSOX</name>
<reference evidence="1" key="2">
    <citation type="submission" date="2014-03" db="EMBL/GenBank/DDBJ databases">
        <title>The Genome Annotation of Fusarium oxysporum Cotton.</title>
        <authorList>
            <consortium name="The Broad Institute Genomics Platform"/>
            <person name="Ma L.-J."/>
            <person name="Corby-Kistler H."/>
            <person name="Broz K."/>
            <person name="Gale L.R."/>
            <person name="Jonkers W."/>
            <person name="O'Donnell K."/>
            <person name="Ploetz R."/>
            <person name="Steinberg C."/>
            <person name="Schwartz D.C."/>
            <person name="VanEtten H."/>
            <person name="Zhou S."/>
            <person name="Young S.K."/>
            <person name="Zeng Q."/>
            <person name="Gargeya S."/>
            <person name="Fitzgerald M."/>
            <person name="Abouelleil A."/>
            <person name="Alvarado L."/>
            <person name="Chapman S.B."/>
            <person name="Gainer-Dewar J."/>
            <person name="Goldberg J."/>
            <person name="Griggs A."/>
            <person name="Gujja S."/>
            <person name="Hansen M."/>
            <person name="Howarth C."/>
            <person name="Imamovic A."/>
            <person name="Ireland A."/>
            <person name="Larimer J."/>
            <person name="McCowan C."/>
            <person name="Murphy C."/>
            <person name="Pearson M."/>
            <person name="Poon T.W."/>
            <person name="Priest M."/>
            <person name="Roberts A."/>
            <person name="Saif S."/>
            <person name="Shea T."/>
            <person name="Sykes S."/>
            <person name="Wortman J."/>
            <person name="Nusbaum C."/>
            <person name="Birren B."/>
        </authorList>
    </citation>
    <scope>NUCLEOTIDE SEQUENCE</scope>
    <source>
        <strain evidence="1">25433</strain>
    </source>
</reference>
<dbReference type="AlphaFoldDB" id="X0KJ60"/>
<sequence length="96" mass="10852">MAREMGLVTTQLRCLRIPSAILSASRVIYPISPSIITPTSSRIFPFPTVLVAHARPYLKSTNPRRRSTISRGSLQLGEYLRKGSWIWYCSTKCLLI</sequence>
<dbReference type="Proteomes" id="UP000030701">
    <property type="component" value="Unassembled WGS sequence"/>
</dbReference>
<evidence type="ECO:0000313" key="1">
    <source>
        <dbReference type="EMBL" id="EXM13679.1"/>
    </source>
</evidence>
<organism evidence="1">
    <name type="scientific">Fusarium oxysporum f. sp. vasinfectum 25433</name>
    <dbReference type="NCBI Taxonomy" id="1089449"/>
    <lineage>
        <taxon>Eukaryota</taxon>
        <taxon>Fungi</taxon>
        <taxon>Dikarya</taxon>
        <taxon>Ascomycota</taxon>
        <taxon>Pezizomycotina</taxon>
        <taxon>Sordariomycetes</taxon>
        <taxon>Hypocreomycetidae</taxon>
        <taxon>Hypocreales</taxon>
        <taxon>Nectriaceae</taxon>
        <taxon>Fusarium</taxon>
        <taxon>Fusarium oxysporum species complex</taxon>
    </lineage>
</organism>
<dbReference type="HOGENOM" id="CLU_2359809_0_0_1"/>
<accession>X0KJ60</accession>
<reference evidence="1" key="1">
    <citation type="submission" date="2011-11" db="EMBL/GenBank/DDBJ databases">
        <title>The Genome Sequence of Fusarium oxysporum Cotton.</title>
        <authorList>
            <consortium name="The Broad Institute Genome Sequencing Platform"/>
            <person name="Ma L.-J."/>
            <person name="Gale L.R."/>
            <person name="Schwartz D.C."/>
            <person name="Zhou S."/>
            <person name="Corby-Kistler H."/>
            <person name="Young S.K."/>
            <person name="Zeng Q."/>
            <person name="Gargeya S."/>
            <person name="Fitzgerald M."/>
            <person name="Haas B."/>
            <person name="Abouelleil A."/>
            <person name="Alvarado L."/>
            <person name="Arachchi H.M."/>
            <person name="Berlin A."/>
            <person name="Brown A."/>
            <person name="Chapman S.B."/>
            <person name="Chen Z."/>
            <person name="Dunbar C."/>
            <person name="Freedman E."/>
            <person name="Gearin G."/>
            <person name="Goldberg J."/>
            <person name="Griggs A."/>
            <person name="Gujja S."/>
            <person name="Heiman D."/>
            <person name="Howarth C."/>
            <person name="Larson L."/>
            <person name="Lui A."/>
            <person name="MacDonald P.J.P."/>
            <person name="Montmayeur A."/>
            <person name="Murphy C."/>
            <person name="Neiman D."/>
            <person name="Pearson M."/>
            <person name="Priest M."/>
            <person name="Roberts A."/>
            <person name="Saif S."/>
            <person name="Shea T."/>
            <person name="Shenoy N."/>
            <person name="Sisk P."/>
            <person name="Stolte C."/>
            <person name="Sykes S."/>
            <person name="Wortman J."/>
            <person name="Nusbaum C."/>
            <person name="Birren B."/>
        </authorList>
    </citation>
    <scope>NUCLEOTIDE SEQUENCE [LARGE SCALE GENOMIC DNA]</scope>
    <source>
        <strain evidence="1">25433</strain>
    </source>
</reference>